<gene>
    <name evidence="2" type="ORF">GKIL_0462</name>
</gene>
<keyword evidence="1" id="KW-0732">Signal</keyword>
<dbReference type="SUPFAM" id="SSF63829">
    <property type="entry name" value="Calcium-dependent phosphotriesterase"/>
    <property type="match status" value="1"/>
</dbReference>
<feature type="signal peptide" evidence="1">
    <location>
        <begin position="1"/>
        <end position="21"/>
    </location>
</feature>
<evidence type="ECO:0000256" key="1">
    <source>
        <dbReference type="SAM" id="SignalP"/>
    </source>
</evidence>
<name>U5QCY4_GLOK1</name>
<dbReference type="AlphaFoldDB" id="U5QCY4"/>
<dbReference type="KEGG" id="glj:GKIL_0462"/>
<dbReference type="HOGENOM" id="CLU_1084877_0_0_3"/>
<accession>U5QCY4</accession>
<organism evidence="2 3">
    <name type="scientific">Gloeobacter kilaueensis (strain ATCC BAA-2537 / CCAP 1431/1 / ULC 316 / JS1)</name>
    <dbReference type="NCBI Taxonomy" id="1183438"/>
    <lineage>
        <taxon>Bacteria</taxon>
        <taxon>Bacillati</taxon>
        <taxon>Cyanobacteriota</taxon>
        <taxon>Cyanophyceae</taxon>
        <taxon>Gloeobacterales</taxon>
        <taxon>Gloeobacteraceae</taxon>
        <taxon>Gloeobacter</taxon>
    </lineage>
</organism>
<dbReference type="eggNOG" id="ENOG5032RB2">
    <property type="taxonomic scope" value="Bacteria"/>
</dbReference>
<evidence type="ECO:0000313" key="2">
    <source>
        <dbReference type="EMBL" id="AGY56708.1"/>
    </source>
</evidence>
<dbReference type="STRING" id="1183438.GKIL_0462"/>
<evidence type="ECO:0000313" key="3">
    <source>
        <dbReference type="Proteomes" id="UP000017396"/>
    </source>
</evidence>
<dbReference type="RefSeq" id="WP_023171733.1">
    <property type="nucleotide sequence ID" value="NC_022600.1"/>
</dbReference>
<dbReference type="EMBL" id="CP003587">
    <property type="protein sequence ID" value="AGY56708.1"/>
    <property type="molecule type" value="Genomic_DNA"/>
</dbReference>
<dbReference type="Proteomes" id="UP000017396">
    <property type="component" value="Chromosome"/>
</dbReference>
<keyword evidence="3" id="KW-1185">Reference proteome</keyword>
<dbReference type="OrthoDB" id="478139at2"/>
<sequence length="256" mass="26717">MIRPIVSSFCFLALAALPVSAEVLYAVGSPGTLLTVDLDSGRIETRSTLALPDQSRLNGVTVLADDTVLLAGTVPGVRTRNYLALLGNGRVQTLNVTGLAQRSALLSVLATRQGALLGVASAQSEGVAQRLVTIDRQTGKALPLADFALSKSVLLSNLTQCPNGRIYGTTFPQEGGAHLVRVDLLQHKLTRLPGLQIAGQPFGGGIKSLACSGANELFALSPSSTEGQSVLYRLDAASGSLNEVLTAEIEKIAFRP</sequence>
<feature type="chain" id="PRO_5004663566" evidence="1">
    <location>
        <begin position="22"/>
        <end position="256"/>
    </location>
</feature>
<proteinExistence type="predicted"/>
<protein>
    <submittedName>
        <fullName evidence="2">Uncharacterized protein</fullName>
    </submittedName>
</protein>
<reference evidence="2 3" key="1">
    <citation type="journal article" date="2013" name="PLoS ONE">
        <title>Cultivation and Complete Genome Sequencing of Gloeobacter kilaueensis sp. nov., from a Lava Cave in Kilauea Caldera, Hawai'i.</title>
        <authorList>
            <person name="Saw J.H."/>
            <person name="Schatz M."/>
            <person name="Brown M.V."/>
            <person name="Kunkel D.D."/>
            <person name="Foster J.S."/>
            <person name="Shick H."/>
            <person name="Christensen S."/>
            <person name="Hou S."/>
            <person name="Wan X."/>
            <person name="Donachie S.P."/>
        </authorList>
    </citation>
    <scope>NUCLEOTIDE SEQUENCE [LARGE SCALE GENOMIC DNA]</scope>
    <source>
        <strain evidence="3">JS</strain>
    </source>
</reference>